<keyword evidence="2" id="KW-0689">Ribosomal protein</keyword>
<dbReference type="GO" id="GO:0005762">
    <property type="term" value="C:mitochondrial large ribosomal subunit"/>
    <property type="evidence" value="ECO:0007669"/>
    <property type="project" value="TreeGrafter"/>
</dbReference>
<accession>A0A060TBX7</accession>
<dbReference type="InterPro" id="IPR001857">
    <property type="entry name" value="Ribosomal_bL19"/>
</dbReference>
<name>A0A060TBX7_BLAAD</name>
<evidence type="ECO:0000256" key="1">
    <source>
        <dbReference type="ARBA" id="ARBA00005781"/>
    </source>
</evidence>
<comment type="similarity">
    <text evidence="1">Belongs to the bacterial ribosomal protein bL19 family.</text>
</comment>
<dbReference type="GO" id="GO:0003735">
    <property type="term" value="F:structural constituent of ribosome"/>
    <property type="evidence" value="ECO:0007669"/>
    <property type="project" value="InterPro"/>
</dbReference>
<dbReference type="Gene3D" id="2.30.30.790">
    <property type="match status" value="1"/>
</dbReference>
<proteinExistence type="inferred from homology"/>
<gene>
    <name evidence="4" type="ORF">GNLVRS02_ARAD1B18348g</name>
</gene>
<dbReference type="Pfam" id="PF01245">
    <property type="entry name" value="Ribosomal_L19"/>
    <property type="match status" value="1"/>
</dbReference>
<protein>
    <submittedName>
        <fullName evidence="4">ARAD1B18348p</fullName>
    </submittedName>
</protein>
<dbReference type="InterPro" id="IPR008991">
    <property type="entry name" value="Translation_prot_SH3-like_sf"/>
</dbReference>
<evidence type="ECO:0000313" key="4">
    <source>
        <dbReference type="EMBL" id="CDP36671.1"/>
    </source>
</evidence>
<evidence type="ECO:0000256" key="3">
    <source>
        <dbReference type="ARBA" id="ARBA00023274"/>
    </source>
</evidence>
<dbReference type="SUPFAM" id="SSF50104">
    <property type="entry name" value="Translation proteins SH3-like domain"/>
    <property type="match status" value="1"/>
</dbReference>
<dbReference type="PANTHER" id="PTHR15680:SF9">
    <property type="entry name" value="LARGE RIBOSOMAL SUBUNIT PROTEIN BL19M"/>
    <property type="match status" value="1"/>
</dbReference>
<dbReference type="GO" id="GO:0006412">
    <property type="term" value="P:translation"/>
    <property type="evidence" value="ECO:0007669"/>
    <property type="project" value="InterPro"/>
</dbReference>
<dbReference type="InterPro" id="IPR038657">
    <property type="entry name" value="Ribosomal_bL19_sf"/>
</dbReference>
<dbReference type="EMBL" id="HG937692">
    <property type="protein sequence ID" value="CDP36671.1"/>
    <property type="molecule type" value="Genomic_DNA"/>
</dbReference>
<dbReference type="AlphaFoldDB" id="A0A060TBX7"/>
<keyword evidence="3" id="KW-0687">Ribonucleoprotein</keyword>
<sequence>MFTGLRRGAQVGLQKGCFRLPEQRANFIIPVKRQNVVKVYKSTPRLIPKGTSPLQEAEKRLLDKYDPTRWKSNLIDRKNPDCIKPGDIVRIRKEDGTTFVGMTLGIKRNNVSSTILLRNRIQGTAVESNFNIFNPQIIGIDILRRPIVPKTQSKLYYLRGNAKYDVGDLDMEMRKAERRRR</sequence>
<evidence type="ECO:0000256" key="2">
    <source>
        <dbReference type="ARBA" id="ARBA00022980"/>
    </source>
</evidence>
<reference evidence="4" key="2">
    <citation type="submission" date="2014-06" db="EMBL/GenBank/DDBJ databases">
        <title>The complete genome of Blastobotrys (Arxula) adeninivorans LS3 - a yeast of biotechnological interest.</title>
        <authorList>
            <person name="Kunze G."/>
            <person name="Gaillardin C."/>
            <person name="Czernicka M."/>
            <person name="Durrens P."/>
            <person name="Martin T."/>
            <person name="Boer E."/>
            <person name="Gabaldon T."/>
            <person name="Cruz J."/>
            <person name="Talla E."/>
            <person name="Marck C."/>
            <person name="Goffeau A."/>
            <person name="Barbe V."/>
            <person name="Baret P."/>
            <person name="Baronian K."/>
            <person name="Beier S."/>
            <person name="Bleykasten C."/>
            <person name="Bode R."/>
            <person name="Casaregola S."/>
            <person name="Despons L."/>
            <person name="Fairhead C."/>
            <person name="Giersberg M."/>
            <person name="Gierski P."/>
            <person name="Hahnel U."/>
            <person name="Hartmann A."/>
            <person name="Jankowska D."/>
            <person name="Jubin C."/>
            <person name="Jung P."/>
            <person name="Lafontaine I."/>
            <person name="Leh-Louis V."/>
            <person name="Lemaire M."/>
            <person name="Marcet-Houben M."/>
            <person name="Mascher M."/>
            <person name="Morel G."/>
            <person name="Richard G.-F."/>
            <person name="Riechen J."/>
            <person name="Sacerdot C."/>
            <person name="Sarkar A."/>
            <person name="Savel G."/>
            <person name="Schacherer J."/>
            <person name="Sherman D."/>
            <person name="Straub M.-L."/>
            <person name="Stein N."/>
            <person name="Thierry A."/>
            <person name="Trautwein-Schult A."/>
            <person name="Westhof E."/>
            <person name="Worch S."/>
            <person name="Dujon B."/>
            <person name="Souciet J.-L."/>
            <person name="Wincker P."/>
            <person name="Scholz U."/>
            <person name="Neuveglise N."/>
        </authorList>
    </citation>
    <scope>NUCLEOTIDE SEQUENCE</scope>
    <source>
        <strain evidence="4">LS3</strain>
    </source>
</reference>
<organism evidence="4">
    <name type="scientific">Blastobotrys adeninivorans</name>
    <name type="common">Yeast</name>
    <name type="synonym">Arxula adeninivorans</name>
    <dbReference type="NCBI Taxonomy" id="409370"/>
    <lineage>
        <taxon>Eukaryota</taxon>
        <taxon>Fungi</taxon>
        <taxon>Dikarya</taxon>
        <taxon>Ascomycota</taxon>
        <taxon>Saccharomycotina</taxon>
        <taxon>Dipodascomycetes</taxon>
        <taxon>Dipodascales</taxon>
        <taxon>Trichomonascaceae</taxon>
        <taxon>Blastobotrys</taxon>
    </lineage>
</organism>
<dbReference type="PhylomeDB" id="A0A060TBX7"/>
<reference evidence="4" key="1">
    <citation type="submission" date="2014-02" db="EMBL/GenBank/DDBJ databases">
        <authorList>
            <person name="Genoscope - CEA"/>
        </authorList>
    </citation>
    <scope>NUCLEOTIDE SEQUENCE</scope>
    <source>
        <strain evidence="4">LS3</strain>
    </source>
</reference>
<dbReference type="PANTHER" id="PTHR15680">
    <property type="entry name" value="RIBOSOMAL PROTEIN L19"/>
    <property type="match status" value="1"/>
</dbReference>